<organism evidence="3 4">
    <name type="scientific">Candidatus Wallbacteria bacterium GWC2_49_35</name>
    <dbReference type="NCBI Taxonomy" id="1817813"/>
    <lineage>
        <taxon>Bacteria</taxon>
        <taxon>Candidatus Walliibacteriota</taxon>
    </lineage>
</organism>
<dbReference type="AlphaFoldDB" id="A0A1F7WKY7"/>
<name>A0A1F7WKY7_9BACT</name>
<proteinExistence type="predicted"/>
<keyword evidence="2" id="KW-0472">Membrane</keyword>
<dbReference type="SUPFAM" id="SSF48452">
    <property type="entry name" value="TPR-like"/>
    <property type="match status" value="1"/>
</dbReference>
<comment type="caution">
    <text evidence="3">The sequence shown here is derived from an EMBL/GenBank/DDBJ whole genome shotgun (WGS) entry which is preliminary data.</text>
</comment>
<evidence type="ECO:0000256" key="1">
    <source>
        <dbReference type="PROSITE-ProRule" id="PRU00339"/>
    </source>
</evidence>
<evidence type="ECO:0000313" key="4">
    <source>
        <dbReference type="Proteomes" id="UP000178735"/>
    </source>
</evidence>
<dbReference type="Proteomes" id="UP000178735">
    <property type="component" value="Unassembled WGS sequence"/>
</dbReference>
<gene>
    <name evidence="3" type="ORF">A2008_04380</name>
</gene>
<dbReference type="Gene3D" id="1.25.40.10">
    <property type="entry name" value="Tetratricopeptide repeat domain"/>
    <property type="match status" value="1"/>
</dbReference>
<keyword evidence="1" id="KW-0802">TPR repeat</keyword>
<accession>A0A1F7WKY7</accession>
<keyword evidence="2" id="KW-0812">Transmembrane</keyword>
<keyword evidence="2" id="KW-1133">Transmembrane helix</keyword>
<dbReference type="InterPro" id="IPR019734">
    <property type="entry name" value="TPR_rpt"/>
</dbReference>
<evidence type="ECO:0000313" key="3">
    <source>
        <dbReference type="EMBL" id="OGM03491.1"/>
    </source>
</evidence>
<dbReference type="PROSITE" id="PS50005">
    <property type="entry name" value="TPR"/>
    <property type="match status" value="1"/>
</dbReference>
<dbReference type="STRING" id="1817813.A2008_04380"/>
<sequence>MSQYLTAYLEKSSMEQRHDYALRVIYANFCFIKNEPQKALSMLRTLARDAASSDYGEYAKFTLNLNSCFDDSNRPEIYYKSYEQIAQAIFDKKNRHKWDDKAITEYTAMLRGRASEKWAPFSFIELLEHFYLNEDYQTAIIAAEFVTANYPQSWWDAKARARRLDIEYGALIAKFKRYKELGRMMEFKKGCGALQEQADIDEKLLLEGQIKESTAEFEESVINLAQRYKSFKVAREPFFKLSYIFEESGSQRDVLRVLSHVNNNFNEYPDGAKAHFEIGMYYFRSENYQLALQFFNNYLIDYENGREAAQATFMTGKTLQMQNRLTEAISFYKKALAAGEPVWIREASNSALEVCKTYYNAKKYQDALGFLSDMRAGKFDEGVMAEAAYLEGSCNRELSFTAPNPAEARKFLGRATDNFSHLMQRYPESSQASLASAALDEIRSGRISDSMLIARISNAIIAFFVLGFFILLGVSYSRQDEPLFYFIFALQAGFVTVIFFTALSFKFFGKLWEILFG</sequence>
<feature type="transmembrane region" description="Helical" evidence="2">
    <location>
        <begin position="483"/>
        <end position="505"/>
    </location>
</feature>
<evidence type="ECO:0000256" key="2">
    <source>
        <dbReference type="SAM" id="Phobius"/>
    </source>
</evidence>
<feature type="transmembrane region" description="Helical" evidence="2">
    <location>
        <begin position="452"/>
        <end position="477"/>
    </location>
</feature>
<dbReference type="InterPro" id="IPR011990">
    <property type="entry name" value="TPR-like_helical_dom_sf"/>
</dbReference>
<dbReference type="EMBL" id="MGFH01000164">
    <property type="protein sequence ID" value="OGM03491.1"/>
    <property type="molecule type" value="Genomic_DNA"/>
</dbReference>
<feature type="repeat" description="TPR" evidence="1">
    <location>
        <begin position="272"/>
        <end position="305"/>
    </location>
</feature>
<reference evidence="3 4" key="1">
    <citation type="journal article" date="2016" name="Nat. Commun.">
        <title>Thousands of microbial genomes shed light on interconnected biogeochemical processes in an aquifer system.</title>
        <authorList>
            <person name="Anantharaman K."/>
            <person name="Brown C.T."/>
            <person name="Hug L.A."/>
            <person name="Sharon I."/>
            <person name="Castelle C.J."/>
            <person name="Probst A.J."/>
            <person name="Thomas B.C."/>
            <person name="Singh A."/>
            <person name="Wilkins M.J."/>
            <person name="Karaoz U."/>
            <person name="Brodie E.L."/>
            <person name="Williams K.H."/>
            <person name="Hubbard S.S."/>
            <person name="Banfield J.F."/>
        </authorList>
    </citation>
    <scope>NUCLEOTIDE SEQUENCE [LARGE SCALE GENOMIC DNA]</scope>
</reference>
<protein>
    <submittedName>
        <fullName evidence="3">Uncharacterized protein</fullName>
    </submittedName>
</protein>